<organism evidence="1 2">
    <name type="scientific">Dissostichus mawsoni</name>
    <name type="common">Antarctic cod</name>
    <dbReference type="NCBI Taxonomy" id="36200"/>
    <lineage>
        <taxon>Eukaryota</taxon>
        <taxon>Metazoa</taxon>
        <taxon>Chordata</taxon>
        <taxon>Craniata</taxon>
        <taxon>Vertebrata</taxon>
        <taxon>Euteleostomi</taxon>
        <taxon>Actinopterygii</taxon>
        <taxon>Neopterygii</taxon>
        <taxon>Teleostei</taxon>
        <taxon>Neoteleostei</taxon>
        <taxon>Acanthomorphata</taxon>
        <taxon>Eupercaria</taxon>
        <taxon>Perciformes</taxon>
        <taxon>Notothenioidei</taxon>
        <taxon>Nototheniidae</taxon>
        <taxon>Dissostichus</taxon>
    </lineage>
</organism>
<accession>A0A7J5YUN7</accession>
<dbReference type="Proteomes" id="UP000518266">
    <property type="component" value="Unassembled WGS sequence"/>
</dbReference>
<name>A0A7J5YUN7_DISMA</name>
<keyword evidence="2" id="KW-1185">Reference proteome</keyword>
<proteinExistence type="predicted"/>
<sequence length="298" mass="33854">VVKSVQRRLGITGISLPSCPLWKNPIFTAGGNPLNNIHMQAHDIQHIGQIVKNNIITPFTVLMEHFNLNKSLFLSYMQLQSNIKNLTSKGIKIGCHEHLDMNLKRLANKKGMISGIYKLLLTSTANTNLQSQKRWEQDLGITLTPVEWDRIWSNSTSISKCVRFRVIQLKILHRAYITPCRLKRWIKHSRAYAGMVVRKWVPFTLSLVLSGCKISMGHTLAEILNIEILLTPATCLLGSPLNGITSTFASKLIALACLSTKRLVLMNWKVRKPNCFNLNRWLEDFLNILSMEEANKIN</sequence>
<dbReference type="EMBL" id="JAAKFY010000009">
    <property type="protein sequence ID" value="KAF3852923.1"/>
    <property type="molecule type" value="Genomic_DNA"/>
</dbReference>
<protein>
    <submittedName>
        <fullName evidence="1">Uncharacterized protein</fullName>
    </submittedName>
</protein>
<dbReference type="AlphaFoldDB" id="A0A7J5YUN7"/>
<evidence type="ECO:0000313" key="2">
    <source>
        <dbReference type="Proteomes" id="UP000518266"/>
    </source>
</evidence>
<comment type="caution">
    <text evidence="1">The sequence shown here is derived from an EMBL/GenBank/DDBJ whole genome shotgun (WGS) entry which is preliminary data.</text>
</comment>
<feature type="non-terminal residue" evidence="1">
    <location>
        <position position="298"/>
    </location>
</feature>
<reference evidence="1 2" key="1">
    <citation type="submission" date="2020-03" db="EMBL/GenBank/DDBJ databases">
        <title>Dissostichus mawsoni Genome sequencing and assembly.</title>
        <authorList>
            <person name="Park H."/>
        </authorList>
    </citation>
    <scope>NUCLEOTIDE SEQUENCE [LARGE SCALE GENOMIC DNA]</scope>
    <source>
        <strain evidence="1">DM0001</strain>
        <tissue evidence="1">Muscle</tissue>
    </source>
</reference>
<evidence type="ECO:0000313" key="1">
    <source>
        <dbReference type="EMBL" id="KAF3852923.1"/>
    </source>
</evidence>
<gene>
    <name evidence="1" type="ORF">F7725_006278</name>
</gene>